<evidence type="ECO:0000256" key="4">
    <source>
        <dbReference type="ARBA" id="ARBA00022825"/>
    </source>
</evidence>
<feature type="active site" description="Charge relay system" evidence="5 6">
    <location>
        <position position="297"/>
    </location>
</feature>
<proteinExistence type="inferred from homology"/>
<dbReference type="InterPro" id="IPR023828">
    <property type="entry name" value="Peptidase_S8_Ser-AS"/>
</dbReference>
<feature type="active site" description="Charge relay system" evidence="5 6">
    <location>
        <position position="478"/>
    </location>
</feature>
<keyword evidence="3 6" id="KW-0378">Hydrolase</keyword>
<evidence type="ECO:0000256" key="2">
    <source>
        <dbReference type="ARBA" id="ARBA00022670"/>
    </source>
</evidence>
<comment type="similarity">
    <text evidence="1 6 7">Belongs to the peptidase S8 family.</text>
</comment>
<dbReference type="SUPFAM" id="SSF52743">
    <property type="entry name" value="Subtilisin-like"/>
    <property type="match status" value="1"/>
</dbReference>
<reference evidence="10 11" key="1">
    <citation type="submission" date="2019-04" db="EMBL/GenBank/DDBJ databases">
        <title>Streptomyces oryziradicis sp. nov., a novel actinomycete isolated from rhizosphere soil of rice (Oryza sativa L.).</title>
        <authorList>
            <person name="Li C."/>
        </authorList>
    </citation>
    <scope>NUCLEOTIDE SEQUENCE [LARGE SCALE GENOMIC DNA]</scope>
    <source>
        <strain evidence="10 11">NEAU-C40</strain>
    </source>
</reference>
<dbReference type="InterPro" id="IPR000209">
    <property type="entry name" value="Peptidase_S8/S53_dom"/>
</dbReference>
<keyword evidence="4 6" id="KW-0720">Serine protease</keyword>
<evidence type="ECO:0000256" key="1">
    <source>
        <dbReference type="ARBA" id="ARBA00011073"/>
    </source>
</evidence>
<evidence type="ECO:0000256" key="5">
    <source>
        <dbReference type="PIRSR" id="PIRSR615500-1"/>
    </source>
</evidence>
<evidence type="ECO:0000313" key="11">
    <source>
        <dbReference type="Proteomes" id="UP000305778"/>
    </source>
</evidence>
<dbReference type="InterPro" id="IPR022398">
    <property type="entry name" value="Peptidase_S8_His-AS"/>
</dbReference>
<dbReference type="Pfam" id="PF00082">
    <property type="entry name" value="Peptidase_S8"/>
    <property type="match status" value="1"/>
</dbReference>
<feature type="region of interest" description="Disordered" evidence="8">
    <location>
        <begin position="1"/>
        <end position="21"/>
    </location>
</feature>
<accession>A0A4U0S2P0</accession>
<feature type="domain" description="Peptidase S8/S53" evidence="9">
    <location>
        <begin position="256"/>
        <end position="524"/>
    </location>
</feature>
<dbReference type="InterPro" id="IPR050131">
    <property type="entry name" value="Peptidase_S8_subtilisin-like"/>
</dbReference>
<dbReference type="PROSITE" id="PS00136">
    <property type="entry name" value="SUBTILASE_ASP"/>
    <property type="match status" value="1"/>
</dbReference>
<evidence type="ECO:0000256" key="6">
    <source>
        <dbReference type="PROSITE-ProRule" id="PRU01240"/>
    </source>
</evidence>
<dbReference type="PROSITE" id="PS00138">
    <property type="entry name" value="SUBTILASE_SER"/>
    <property type="match status" value="1"/>
</dbReference>
<name>A0A4U0S2P0_9ACTN</name>
<evidence type="ECO:0000256" key="8">
    <source>
        <dbReference type="SAM" id="MobiDB-lite"/>
    </source>
</evidence>
<evidence type="ECO:0000256" key="3">
    <source>
        <dbReference type="ARBA" id="ARBA00022801"/>
    </source>
</evidence>
<dbReference type="PIRSF" id="PIRSF037854">
    <property type="entry name" value="Dihydropyridine_esterase"/>
    <property type="match status" value="1"/>
</dbReference>
<evidence type="ECO:0000256" key="7">
    <source>
        <dbReference type="RuleBase" id="RU003355"/>
    </source>
</evidence>
<dbReference type="PROSITE" id="PS51892">
    <property type="entry name" value="SUBTILASE"/>
    <property type="match status" value="1"/>
</dbReference>
<comment type="caution">
    <text evidence="10">The sequence shown here is derived from an EMBL/GenBank/DDBJ whole genome shotgun (WGS) entry which is preliminary data.</text>
</comment>
<protein>
    <submittedName>
        <fullName evidence="10">Peptidase S8</fullName>
    </submittedName>
</protein>
<dbReference type="InterPro" id="IPR036852">
    <property type="entry name" value="Peptidase_S8/S53_dom_sf"/>
</dbReference>
<dbReference type="AlphaFoldDB" id="A0A4U0S2P0"/>
<dbReference type="OrthoDB" id="9798386at2"/>
<keyword evidence="2 6" id="KW-0645">Protease</keyword>
<dbReference type="InterPro" id="IPR017297">
    <property type="entry name" value="Peptidase_S8A_DPH-A"/>
</dbReference>
<dbReference type="PANTHER" id="PTHR43806">
    <property type="entry name" value="PEPTIDASE S8"/>
    <property type="match status" value="1"/>
</dbReference>
<dbReference type="EMBL" id="SUMC01000055">
    <property type="protein sequence ID" value="TKA03184.1"/>
    <property type="molecule type" value="Genomic_DNA"/>
</dbReference>
<dbReference type="GO" id="GO:0006508">
    <property type="term" value="P:proteolysis"/>
    <property type="evidence" value="ECO:0007669"/>
    <property type="project" value="UniProtKB-KW"/>
</dbReference>
<evidence type="ECO:0000259" key="9">
    <source>
        <dbReference type="Pfam" id="PF00082"/>
    </source>
</evidence>
<dbReference type="RefSeq" id="WP_136728491.1">
    <property type="nucleotide sequence ID" value="NZ_SUMC01000055.1"/>
</dbReference>
<dbReference type="Gene3D" id="3.40.50.200">
    <property type="entry name" value="Peptidase S8/S53 domain"/>
    <property type="match status" value="1"/>
</dbReference>
<keyword evidence="11" id="KW-1185">Reference proteome</keyword>
<dbReference type="CDD" id="cd07487">
    <property type="entry name" value="Peptidases_S8_1"/>
    <property type="match status" value="1"/>
</dbReference>
<dbReference type="Proteomes" id="UP000305778">
    <property type="component" value="Unassembled WGS sequence"/>
</dbReference>
<dbReference type="InterPro" id="IPR023827">
    <property type="entry name" value="Peptidase_S8_Asp-AS"/>
</dbReference>
<feature type="active site" description="Charge relay system" evidence="5 6">
    <location>
        <position position="265"/>
    </location>
</feature>
<evidence type="ECO:0000313" key="10">
    <source>
        <dbReference type="EMBL" id="TKA03184.1"/>
    </source>
</evidence>
<sequence>MQGDRRPGPCLSRHQHRGEKLHARWRKTGTLVLATGIAAALTAGSTAPAGAVPGHITGAATAAGTTAGTTLTGQGKTWITLITGDQVAVDAKGKPVGLRHAKGREHIPIQVERLAGHTYLIPQDAAQLIRKGQVDRRLFDITTLSRAEYRKAQRNGLGFIVTYKGASPAAKAELHAADGTVVTHTFKHLGGEAVTTKKQDAADVWAALTNQPSGSPFATAESGLKTVWLDAVQKAALDKSVPQIGAPTAWAAGYDGKGVKIAVLDTGVDKTHPDLATQVVDEKNFSTAATVVDHFGHGTHVASIAAGTGAKSGGKYKGVAPGAQIISGKVLDDDGYGDDAGIIAGLEWAAASGAKVANLSLGGTDTPGVDPIEAAVNTLSASTGTLFVIAAGNSGPEAGSVGSPGSADAALTVGAVDKSNVLADFSSRGPRVGDGAIKPDLTAPGVDITAAAAPGSVIDTDPSVPHPAPGYLTISGTSMATPHVSGAAAILAEEHPDWTGQQIKEALVGSAKGFAYNAFQQGSGRVDLTTAIKQTVVADQVSLSFGTAQWPHNDDPKIDKKVTYRNLGTTDVTLDLSLAATDPKGNAAPTGFFTLDQTQVTVPAGGTAEATVTADSTLGGSVDGSYSAYVTATATDGSQAVRTAAAVNREVESYDITVKHIGRDGQPTKVYDTELYGLTGSAAGLYFSPYDASGTATIRVPKGRYVLASNVYVGDGQTWQGADWIAQPRLDATKNTTVTVDARTAKPVDLTVPDKSATSQFASIDFSVITGHSGVGVGWWLDSYQNFRTAHLGPATAAGELTETVQSTWSHGSGTEYDLAYGFKSTKLLTGYTKHTQAKELSKVNVKEGAPAKNKLGYLFATPDTGSGGSSSIAFQRTLPYTGKVYLGGSGTKWSFDFEQAAADTFDFEADYSTSSATYVAGRTYDRVFNVGVFGPKLSKPFGLFRNGNQIYGYLPLLADGQNRTGASAYTAAKTSLYRNGKLVGSNTDPVTGEPFTVPSGNASYKLSTWITRSSKLSAVSTRVTAAWTFSSKKGTAQLPASVVRFTPALSTSSTAKAKAKLSVPVSVQGSAAGKNLKSLRVYVSFDGGKKWTKLTVKKGKVTVTNPKAGKGVSFKALVTDKKGNTLSQVIYNAYLTK</sequence>
<dbReference type="PANTHER" id="PTHR43806:SF65">
    <property type="entry name" value="SERINE PROTEASE APRX"/>
    <property type="match status" value="1"/>
</dbReference>
<gene>
    <name evidence="10" type="ORF">FCI23_36595</name>
</gene>
<dbReference type="PROSITE" id="PS00137">
    <property type="entry name" value="SUBTILASE_HIS"/>
    <property type="match status" value="1"/>
</dbReference>
<organism evidence="10 11">
    <name type="scientific">Actinacidiphila oryziradicis</name>
    <dbReference type="NCBI Taxonomy" id="2571141"/>
    <lineage>
        <taxon>Bacteria</taxon>
        <taxon>Bacillati</taxon>
        <taxon>Actinomycetota</taxon>
        <taxon>Actinomycetes</taxon>
        <taxon>Kitasatosporales</taxon>
        <taxon>Streptomycetaceae</taxon>
        <taxon>Actinacidiphila</taxon>
    </lineage>
</organism>
<dbReference type="InterPro" id="IPR015500">
    <property type="entry name" value="Peptidase_S8_subtilisin-rel"/>
</dbReference>
<dbReference type="GO" id="GO:0004252">
    <property type="term" value="F:serine-type endopeptidase activity"/>
    <property type="evidence" value="ECO:0007669"/>
    <property type="project" value="UniProtKB-UniRule"/>
</dbReference>
<dbReference type="PRINTS" id="PR00723">
    <property type="entry name" value="SUBTILISIN"/>
</dbReference>